<organism evidence="1 2">
    <name type="scientific">Paenibacillus riograndensis SBR5</name>
    <dbReference type="NCBI Taxonomy" id="1073571"/>
    <lineage>
        <taxon>Bacteria</taxon>
        <taxon>Bacillati</taxon>
        <taxon>Bacillota</taxon>
        <taxon>Bacilli</taxon>
        <taxon>Bacillales</taxon>
        <taxon>Paenibacillaceae</taxon>
        <taxon>Paenibacillus</taxon>
        <taxon>Paenibacillus sonchi group</taxon>
    </lineage>
</organism>
<evidence type="ECO:0000313" key="1">
    <source>
        <dbReference type="EMBL" id="CQR53084.1"/>
    </source>
</evidence>
<dbReference type="PATRIC" id="fig|1073571.4.peg.1216"/>
<dbReference type="AlphaFoldDB" id="A0A0E3WGI4"/>
<dbReference type="KEGG" id="pri:PRIO_1176"/>
<gene>
    <name evidence="1" type="ORF">PRIO_1176</name>
</gene>
<accession>A0A0E3WGI4</accession>
<sequence length="56" mass="6457">MREYYCISCRSLHKVDTQNHSVRILSTGYHIVGEQRYQICICNSSKLPKTLPTVAD</sequence>
<name>A0A0E3WGI4_9BACL</name>
<evidence type="ECO:0000313" key="2">
    <source>
        <dbReference type="Proteomes" id="UP000033163"/>
    </source>
</evidence>
<protein>
    <recommendedName>
        <fullName evidence="3">DUF3973 domain-containing protein</fullName>
    </recommendedName>
</protein>
<dbReference type="Proteomes" id="UP000033163">
    <property type="component" value="Chromosome I"/>
</dbReference>
<dbReference type="EMBL" id="LN831776">
    <property type="protein sequence ID" value="CQR53084.1"/>
    <property type="molecule type" value="Genomic_DNA"/>
</dbReference>
<evidence type="ECO:0008006" key="3">
    <source>
        <dbReference type="Google" id="ProtNLM"/>
    </source>
</evidence>
<reference evidence="2" key="1">
    <citation type="submission" date="2015-03" db="EMBL/GenBank/DDBJ databases">
        <authorList>
            <person name="Wibberg D."/>
        </authorList>
    </citation>
    <scope>NUCLEOTIDE SEQUENCE [LARGE SCALE GENOMIC DNA]</scope>
</reference>
<dbReference type="HOGENOM" id="CLU_3010031_0_0_9"/>
<proteinExistence type="predicted"/>